<organism evidence="2 3">
    <name type="scientific">Rufibacter immobilis</name>
    <dbReference type="NCBI Taxonomy" id="1348778"/>
    <lineage>
        <taxon>Bacteria</taxon>
        <taxon>Pseudomonadati</taxon>
        <taxon>Bacteroidota</taxon>
        <taxon>Cytophagia</taxon>
        <taxon>Cytophagales</taxon>
        <taxon>Hymenobacteraceae</taxon>
        <taxon>Rufibacter</taxon>
    </lineage>
</organism>
<feature type="transmembrane region" description="Helical" evidence="1">
    <location>
        <begin position="36"/>
        <end position="54"/>
    </location>
</feature>
<reference evidence="2 3" key="1">
    <citation type="submission" date="2018-11" db="EMBL/GenBank/DDBJ databases">
        <title>Rufibacter latericius sp. nov., isolated from water in Baiyang Lake.</title>
        <authorList>
            <person name="Yang Y."/>
        </authorList>
    </citation>
    <scope>NUCLEOTIDE SEQUENCE [LARGE SCALE GENOMIC DNA]</scope>
    <source>
        <strain evidence="2 3">MCC P1</strain>
    </source>
</reference>
<keyword evidence="3" id="KW-1185">Reference proteome</keyword>
<accession>A0A3M9MX11</accession>
<proteinExistence type="predicted"/>
<sequence>MRDQFIELHQERDLGQKLNATFAFLRQNFKPLFRCVLLYVVPFALLAGIFSGVYQSTQLRELSGAVQYSSWGEFSYSNSVNSVHYWVSLFFTLVSGVLLCLTVYGYMLEYRQNQGEVTPGAVWARAKSNFIPLLYSSVGVVVLCGLATLLLLLPGIYVTVALSLFGIVMLYEETGFLDTVERCFYLVKGHWWSAFGFLLLVMLLQGVIGFMGSLPAIVVYIFRILQLPGGDSDMLLIVASSFTTILSLVLYVISTTAVGFLYFDLVERKDGVGLLEQVNQIGTKPEVTASSY</sequence>
<keyword evidence="1" id="KW-0812">Transmembrane</keyword>
<dbReference type="AlphaFoldDB" id="A0A3M9MX11"/>
<name>A0A3M9MX11_9BACT</name>
<keyword evidence="1" id="KW-0472">Membrane</keyword>
<dbReference type="OrthoDB" id="1049480at2"/>
<evidence type="ECO:0000313" key="3">
    <source>
        <dbReference type="Proteomes" id="UP000271010"/>
    </source>
</evidence>
<protein>
    <submittedName>
        <fullName evidence="2">Uncharacterized protein</fullName>
    </submittedName>
</protein>
<dbReference type="EMBL" id="RJJE01000009">
    <property type="protein sequence ID" value="RNI30074.1"/>
    <property type="molecule type" value="Genomic_DNA"/>
</dbReference>
<evidence type="ECO:0000313" key="2">
    <source>
        <dbReference type="EMBL" id="RNI30074.1"/>
    </source>
</evidence>
<evidence type="ECO:0000256" key="1">
    <source>
        <dbReference type="SAM" id="Phobius"/>
    </source>
</evidence>
<feature type="transmembrane region" description="Helical" evidence="1">
    <location>
        <begin position="191"/>
        <end position="222"/>
    </location>
</feature>
<feature type="transmembrane region" description="Helical" evidence="1">
    <location>
        <begin position="83"/>
        <end position="106"/>
    </location>
</feature>
<dbReference type="RefSeq" id="WP_123133155.1">
    <property type="nucleotide sequence ID" value="NZ_RJJE01000009.1"/>
</dbReference>
<gene>
    <name evidence="2" type="ORF">EFA69_11215</name>
</gene>
<dbReference type="Proteomes" id="UP000271010">
    <property type="component" value="Unassembled WGS sequence"/>
</dbReference>
<keyword evidence="1" id="KW-1133">Transmembrane helix</keyword>
<comment type="caution">
    <text evidence="2">The sequence shown here is derived from an EMBL/GenBank/DDBJ whole genome shotgun (WGS) entry which is preliminary data.</text>
</comment>
<feature type="transmembrane region" description="Helical" evidence="1">
    <location>
        <begin position="138"/>
        <end position="171"/>
    </location>
</feature>
<feature type="transmembrane region" description="Helical" evidence="1">
    <location>
        <begin position="234"/>
        <end position="263"/>
    </location>
</feature>